<evidence type="ECO:0008006" key="10">
    <source>
        <dbReference type="Google" id="ProtNLM"/>
    </source>
</evidence>
<feature type="transmembrane region" description="Helical" evidence="7">
    <location>
        <begin position="169"/>
        <end position="198"/>
    </location>
</feature>
<feature type="transmembrane region" description="Helical" evidence="7">
    <location>
        <begin position="511"/>
        <end position="529"/>
    </location>
</feature>
<evidence type="ECO:0000256" key="7">
    <source>
        <dbReference type="SAM" id="Phobius"/>
    </source>
</evidence>
<feature type="transmembrane region" description="Helical" evidence="7">
    <location>
        <begin position="580"/>
        <end position="606"/>
    </location>
</feature>
<dbReference type="InterPro" id="IPR000109">
    <property type="entry name" value="POT_fam"/>
</dbReference>
<keyword evidence="3 7" id="KW-0812">Transmembrane</keyword>
<dbReference type="OrthoDB" id="8904098at2759"/>
<feature type="region of interest" description="Disordered" evidence="6">
    <location>
        <begin position="1"/>
        <end position="27"/>
    </location>
</feature>
<comment type="subcellular location">
    <subcellularLocation>
        <location evidence="1">Membrane</location>
        <topology evidence="1">Multi-pass membrane protein</topology>
    </subcellularLocation>
</comment>
<dbReference type="AlphaFoldDB" id="A0A9Q0HR76"/>
<evidence type="ECO:0000256" key="1">
    <source>
        <dbReference type="ARBA" id="ARBA00004141"/>
    </source>
</evidence>
<dbReference type="GO" id="GO:0022857">
    <property type="term" value="F:transmembrane transporter activity"/>
    <property type="evidence" value="ECO:0007669"/>
    <property type="project" value="InterPro"/>
</dbReference>
<evidence type="ECO:0000256" key="2">
    <source>
        <dbReference type="ARBA" id="ARBA00005982"/>
    </source>
</evidence>
<dbReference type="EMBL" id="JAMQYH010000003">
    <property type="protein sequence ID" value="KAJ1694950.1"/>
    <property type="molecule type" value="Genomic_DNA"/>
</dbReference>
<feature type="transmembrane region" description="Helical" evidence="7">
    <location>
        <begin position="239"/>
        <end position="260"/>
    </location>
</feature>
<evidence type="ECO:0000313" key="9">
    <source>
        <dbReference type="Proteomes" id="UP001151287"/>
    </source>
</evidence>
<dbReference type="PANTHER" id="PTHR11654">
    <property type="entry name" value="OLIGOPEPTIDE TRANSPORTER-RELATED"/>
    <property type="match status" value="1"/>
</dbReference>
<dbReference type="Pfam" id="PF00854">
    <property type="entry name" value="PTR2"/>
    <property type="match status" value="1"/>
</dbReference>
<evidence type="ECO:0000256" key="4">
    <source>
        <dbReference type="ARBA" id="ARBA00022989"/>
    </source>
</evidence>
<gene>
    <name evidence="8" type="ORF">LUZ63_011648</name>
</gene>
<dbReference type="InterPro" id="IPR036259">
    <property type="entry name" value="MFS_trans_sf"/>
</dbReference>
<keyword evidence="4 7" id="KW-1133">Transmembrane helix</keyword>
<organism evidence="8 9">
    <name type="scientific">Rhynchospora breviuscula</name>
    <dbReference type="NCBI Taxonomy" id="2022672"/>
    <lineage>
        <taxon>Eukaryota</taxon>
        <taxon>Viridiplantae</taxon>
        <taxon>Streptophyta</taxon>
        <taxon>Embryophyta</taxon>
        <taxon>Tracheophyta</taxon>
        <taxon>Spermatophyta</taxon>
        <taxon>Magnoliopsida</taxon>
        <taxon>Liliopsida</taxon>
        <taxon>Poales</taxon>
        <taxon>Cyperaceae</taxon>
        <taxon>Cyperoideae</taxon>
        <taxon>Rhynchosporeae</taxon>
        <taxon>Rhynchospora</taxon>
    </lineage>
</organism>
<accession>A0A9Q0HR76</accession>
<evidence type="ECO:0000256" key="6">
    <source>
        <dbReference type="SAM" id="MobiDB-lite"/>
    </source>
</evidence>
<comment type="similarity">
    <text evidence="2">Belongs to the major facilitator superfamily. Proton-dependent oligopeptide transporter (POT/PTR) (TC 2.A.17) family.</text>
</comment>
<name>A0A9Q0HR76_9POAL</name>
<protein>
    <recommendedName>
        <fullName evidence="10">Peptide transporter</fullName>
    </recommendedName>
</protein>
<dbReference type="SUPFAM" id="SSF103473">
    <property type="entry name" value="MFS general substrate transporter"/>
    <property type="match status" value="1"/>
</dbReference>
<keyword evidence="5 7" id="KW-0472">Membrane</keyword>
<evidence type="ECO:0000313" key="8">
    <source>
        <dbReference type="EMBL" id="KAJ1694950.1"/>
    </source>
</evidence>
<evidence type="ECO:0000256" key="5">
    <source>
        <dbReference type="ARBA" id="ARBA00023136"/>
    </source>
</evidence>
<feature type="region of interest" description="Disordered" evidence="6">
    <location>
        <begin position="71"/>
        <end position="106"/>
    </location>
</feature>
<feature type="transmembrane region" description="Helical" evidence="7">
    <location>
        <begin position="281"/>
        <end position="303"/>
    </location>
</feature>
<feature type="compositionally biased region" description="Basic and acidic residues" evidence="6">
    <location>
        <begin position="71"/>
        <end position="93"/>
    </location>
</feature>
<feature type="transmembrane region" description="Helical" evidence="7">
    <location>
        <begin position="309"/>
        <end position="334"/>
    </location>
</feature>
<feature type="transmembrane region" description="Helical" evidence="7">
    <location>
        <begin position="468"/>
        <end position="490"/>
    </location>
</feature>
<proteinExistence type="inferred from homology"/>
<feature type="transmembrane region" description="Helical" evidence="7">
    <location>
        <begin position="626"/>
        <end position="645"/>
    </location>
</feature>
<reference evidence="8" key="1">
    <citation type="journal article" date="2022" name="Cell">
        <title>Repeat-based holocentromeres influence genome architecture and karyotype evolution.</title>
        <authorList>
            <person name="Hofstatter P.G."/>
            <person name="Thangavel G."/>
            <person name="Lux T."/>
            <person name="Neumann P."/>
            <person name="Vondrak T."/>
            <person name="Novak P."/>
            <person name="Zhang M."/>
            <person name="Costa L."/>
            <person name="Castellani M."/>
            <person name="Scott A."/>
            <person name="Toegelov H."/>
            <person name="Fuchs J."/>
            <person name="Mata-Sucre Y."/>
            <person name="Dias Y."/>
            <person name="Vanzela A.L.L."/>
            <person name="Huettel B."/>
            <person name="Almeida C.C.S."/>
            <person name="Simkova H."/>
            <person name="Souza G."/>
            <person name="Pedrosa-Harand A."/>
            <person name="Macas J."/>
            <person name="Mayer K.F.X."/>
            <person name="Houben A."/>
            <person name="Marques A."/>
        </authorList>
    </citation>
    <scope>NUCLEOTIDE SEQUENCE</scope>
    <source>
        <strain evidence="8">RhyBre1mFocal</strain>
    </source>
</reference>
<dbReference type="Proteomes" id="UP001151287">
    <property type="component" value="Unassembled WGS sequence"/>
</dbReference>
<feature type="transmembrane region" description="Helical" evidence="7">
    <location>
        <begin position="429"/>
        <end position="448"/>
    </location>
</feature>
<dbReference type="Gene3D" id="1.20.1250.20">
    <property type="entry name" value="MFS general substrate transporter like domains"/>
    <property type="match status" value="1"/>
</dbReference>
<comment type="caution">
    <text evidence="8">The sequence shown here is derived from an EMBL/GenBank/DDBJ whole genome shotgun (WGS) entry which is preliminary data.</text>
</comment>
<feature type="compositionally biased region" description="Polar residues" evidence="6">
    <location>
        <begin position="95"/>
        <end position="106"/>
    </location>
</feature>
<feature type="transmembrane region" description="Helical" evidence="7">
    <location>
        <begin position="549"/>
        <end position="568"/>
    </location>
</feature>
<sequence length="658" mass="73127">MSKTLTRRSADIFQRPTESPSDSPDLELKDLSELSDLAVLCLDDGFYRLNVHPERIFIRDFQSKLREREREKEREAMEEGEERRPLLINREEPNDSNQEKAVSCQGSDLEEPVATSDWRAPATILGIECLESMAFNGIATNLVVYLRTVLHDDNASSAAKVSIWYGTSYFVPIVGAVLADTWWGSYATVMVSLILYFLGMMGTTLSSLIPTTDLFPSCDDKDSDITRTPCNAVSAPHKLVLYLCLFLIALGCGGVRSSLLPFGADQFIDTNHTDQQKKASFFSWFYVCVIFGVISSGTVVVWVQENVSWSLGFAISTFCVSLALVWFLACTALYRRKVPSGSPLKSICQVLVASLRKIGLNVSKQGTSLFEDDYESSNGEVGSQKRLAHTSDFRFLDKAAIMTDSDLESNSPRNSWSLCTVTQVQELKILLRLAPIWATGVLHSAAFSQMHTTFIQQGKAMDTTVLSFSVPAASLYSFEVICVVCWVFFYNKVVVPTMGGVPLSQLQRIGIGRFLIVLAMSAAAVLEMVRLEKFRNSGSVLNVTWQLPQYFIVAGAEFFSLITQLEFFHGQAPDAMKNVCTAFALLCIALGNYLSSLIITMVALVTTKGGESGWLPNDLNKGHMDYYFWMVTAISGLNFVLYIIFARRYKLKEAILST</sequence>
<dbReference type="GO" id="GO:0016020">
    <property type="term" value="C:membrane"/>
    <property type="evidence" value="ECO:0007669"/>
    <property type="project" value="UniProtKB-SubCell"/>
</dbReference>
<keyword evidence="9" id="KW-1185">Reference proteome</keyword>
<evidence type="ECO:0000256" key="3">
    <source>
        <dbReference type="ARBA" id="ARBA00022692"/>
    </source>
</evidence>